<dbReference type="Pfam" id="PF01926">
    <property type="entry name" value="MMR_HSR1"/>
    <property type="match status" value="1"/>
</dbReference>
<dbReference type="AlphaFoldDB" id="A0AA90NRK6"/>
<protein>
    <recommendedName>
        <fullName evidence="10">tRNA modification GTPase MnmE</fullName>
        <ecNumber evidence="10">3.6.-.-</ecNumber>
    </recommendedName>
</protein>
<dbReference type="Gene3D" id="1.20.120.430">
    <property type="entry name" value="tRNA modification GTPase MnmE domain 2"/>
    <property type="match status" value="1"/>
</dbReference>
<gene>
    <name evidence="10 13" type="primary">mnmE</name>
    <name evidence="10" type="synonym">trmE</name>
    <name evidence="13" type="ORF">QS748_01700</name>
</gene>
<dbReference type="InterPro" id="IPR031168">
    <property type="entry name" value="G_TrmE"/>
</dbReference>
<dbReference type="EMBL" id="JASXSV010000002">
    <property type="protein sequence ID" value="MDP0587975.1"/>
    <property type="molecule type" value="Genomic_DNA"/>
</dbReference>
<dbReference type="GO" id="GO:0002098">
    <property type="term" value="P:tRNA wobble uridine modification"/>
    <property type="evidence" value="ECO:0007669"/>
    <property type="project" value="TreeGrafter"/>
</dbReference>
<evidence type="ECO:0000256" key="4">
    <source>
        <dbReference type="ARBA" id="ARBA00022723"/>
    </source>
</evidence>
<evidence type="ECO:0000256" key="10">
    <source>
        <dbReference type="HAMAP-Rule" id="MF_00379"/>
    </source>
</evidence>
<dbReference type="CDD" id="cd14858">
    <property type="entry name" value="TrmE_N"/>
    <property type="match status" value="1"/>
</dbReference>
<dbReference type="PANTHER" id="PTHR42714:SF2">
    <property type="entry name" value="TRNA MODIFICATION GTPASE GTPBP3, MITOCHONDRIAL"/>
    <property type="match status" value="1"/>
</dbReference>
<keyword evidence="3 10" id="KW-0819">tRNA processing</keyword>
<organism evidence="13 14">
    <name type="scientific">Candidatus Endonucleibacter bathymodioli</name>
    <dbReference type="NCBI Taxonomy" id="539814"/>
    <lineage>
        <taxon>Bacteria</taxon>
        <taxon>Pseudomonadati</taxon>
        <taxon>Pseudomonadota</taxon>
        <taxon>Gammaproteobacteria</taxon>
        <taxon>Oceanospirillales</taxon>
        <taxon>Endozoicomonadaceae</taxon>
        <taxon>Candidatus Endonucleibacter</taxon>
    </lineage>
</organism>
<dbReference type="Proteomes" id="UP001178148">
    <property type="component" value="Unassembled WGS sequence"/>
</dbReference>
<evidence type="ECO:0000256" key="3">
    <source>
        <dbReference type="ARBA" id="ARBA00022694"/>
    </source>
</evidence>
<evidence type="ECO:0000313" key="13">
    <source>
        <dbReference type="EMBL" id="MDP0587975.1"/>
    </source>
</evidence>
<evidence type="ECO:0000259" key="12">
    <source>
        <dbReference type="PROSITE" id="PS51709"/>
    </source>
</evidence>
<comment type="function">
    <text evidence="10">Exhibits a very high intrinsic GTPase hydrolysis rate. Involved in the addition of a carboxymethylaminomethyl (cmnm) group at the wobble position (U34) of certain tRNAs, forming tRNA-cmnm(5)s(2)U34.</text>
</comment>
<feature type="binding site" evidence="10">
    <location>
        <position position="28"/>
    </location>
    <ligand>
        <name>(6S)-5-formyl-5,6,7,8-tetrahydrofolate</name>
        <dbReference type="ChEBI" id="CHEBI:57457"/>
    </ligand>
</feature>
<feature type="binding site" evidence="10">
    <location>
        <position position="234"/>
    </location>
    <ligand>
        <name>Mg(2+)</name>
        <dbReference type="ChEBI" id="CHEBI:18420"/>
    </ligand>
</feature>
<keyword evidence="14" id="KW-1185">Reference proteome</keyword>
<keyword evidence="4 10" id="KW-0479">Metal-binding</keyword>
<dbReference type="FunFam" id="3.40.50.300:FF:000249">
    <property type="entry name" value="tRNA modification GTPase MnmE"/>
    <property type="match status" value="1"/>
</dbReference>
<accession>A0AA90NRK6</accession>
<keyword evidence="8 10" id="KW-0630">Potassium</keyword>
<keyword evidence="2 10" id="KW-0963">Cytoplasm</keyword>
<dbReference type="GO" id="GO:0030488">
    <property type="term" value="P:tRNA methylation"/>
    <property type="evidence" value="ECO:0007669"/>
    <property type="project" value="TreeGrafter"/>
</dbReference>
<keyword evidence="9 10" id="KW-0342">GTP-binding</keyword>
<feature type="binding site" evidence="10">
    <location>
        <begin position="249"/>
        <end position="255"/>
    </location>
    <ligand>
        <name>GTP</name>
        <dbReference type="ChEBI" id="CHEBI:37565"/>
    </ligand>
</feature>
<feature type="binding site" evidence="10">
    <location>
        <position position="251"/>
    </location>
    <ligand>
        <name>K(+)</name>
        <dbReference type="ChEBI" id="CHEBI:29103"/>
    </ligand>
</feature>
<dbReference type="InterPro" id="IPR018948">
    <property type="entry name" value="GTP-bd_TrmE_N"/>
</dbReference>
<evidence type="ECO:0000313" key="14">
    <source>
        <dbReference type="Proteomes" id="UP001178148"/>
    </source>
</evidence>
<dbReference type="CDD" id="cd04164">
    <property type="entry name" value="trmE"/>
    <property type="match status" value="1"/>
</dbReference>
<evidence type="ECO:0000256" key="9">
    <source>
        <dbReference type="ARBA" id="ARBA00023134"/>
    </source>
</evidence>
<comment type="similarity">
    <text evidence="1 10 11">Belongs to the TRAFAC class TrmE-Era-EngA-EngB-Septin-like GTPase superfamily. TrmE GTPase family.</text>
</comment>
<dbReference type="InterPro" id="IPR027266">
    <property type="entry name" value="TrmE/GcvT-like"/>
</dbReference>
<dbReference type="GO" id="GO:0046872">
    <property type="term" value="F:metal ion binding"/>
    <property type="evidence" value="ECO:0007669"/>
    <property type="project" value="UniProtKB-KW"/>
</dbReference>
<comment type="subcellular location">
    <subcellularLocation>
        <location evidence="10">Cytoplasm</location>
    </subcellularLocation>
</comment>
<dbReference type="Pfam" id="PF12631">
    <property type="entry name" value="MnmE_helical"/>
    <property type="match status" value="1"/>
</dbReference>
<feature type="binding site" evidence="10">
    <location>
        <position position="230"/>
    </location>
    <ligand>
        <name>K(+)</name>
        <dbReference type="ChEBI" id="CHEBI:29103"/>
    </ligand>
</feature>
<dbReference type="GO" id="GO:0003924">
    <property type="term" value="F:GTPase activity"/>
    <property type="evidence" value="ECO:0007669"/>
    <property type="project" value="UniProtKB-UniRule"/>
</dbReference>
<comment type="subunit">
    <text evidence="10">Homodimer. Heterotetramer of two MnmE and two MnmG subunits.</text>
</comment>
<evidence type="ECO:0000256" key="5">
    <source>
        <dbReference type="ARBA" id="ARBA00022741"/>
    </source>
</evidence>
<evidence type="ECO:0000256" key="1">
    <source>
        <dbReference type="ARBA" id="ARBA00011043"/>
    </source>
</evidence>
<dbReference type="PANTHER" id="PTHR42714">
    <property type="entry name" value="TRNA MODIFICATION GTPASE GTPBP3"/>
    <property type="match status" value="1"/>
</dbReference>
<sequence>MDDFSVIHKDTIAAQATASGIGGVGIIRVSGPDAQNVAADVLHKIIQPRYAHYGAFYDEQGNIIDVGISLYFPAPHSFTGENILEFHGHGGPVVMDMLLKRILSTGVRHANPGEFSERAFLNNKMDLTQVEAVADLIESTSVQAARSALKSLQGIFSKRVNLLVEELIRLRTYVESSIDFPEEEIDFLGDGKVSRDLAKLIERLDDVVKEAGQGVVLREGMTVVIAGRPNAGKSSLLNSLTRRETAIVTDIAGTTRDVLREHIHIDGMPLHVIDTAGLRNTENKIEQIGVERAIKEISKADRVLLIIDGEKTKSTDPYEIWPDFINSLPHPSKLILIRNKIDLTGESLEQTQENGIPVFRISAINGSGLDELKLYLKKCMGFENTIEGGFSARRRHLDALSSARESMVNGQMQLEYMGAGELLAEDLFHAQKYLGEITGDFASDELLGRIFSTFCIGK</sequence>
<dbReference type="InterPro" id="IPR027368">
    <property type="entry name" value="MnmE_dom2"/>
</dbReference>
<dbReference type="PROSITE" id="PS51709">
    <property type="entry name" value="G_TRME"/>
    <property type="match status" value="1"/>
</dbReference>
<reference evidence="13 14" key="1">
    <citation type="journal article" date="2023" name="bioRxiv">
        <title>An intranuclear bacterial parasite of deep-sea mussels expresses apoptosis inhibitors acquired from its host.</title>
        <authorList>
            <person name="Gonzalez Porras M.A."/>
            <person name="Assie A."/>
            <person name="Tietjen M."/>
            <person name="Violette M."/>
            <person name="Kleiner M."/>
            <person name="Gruber-Vodicka H."/>
            <person name="Dubilier N."/>
            <person name="Leisch N."/>
        </authorList>
    </citation>
    <scope>NUCLEOTIDE SEQUENCE [LARGE SCALE GENOMIC DNA]</scope>
    <source>
        <strain evidence="13">IAP13</strain>
    </source>
</reference>
<dbReference type="SUPFAM" id="SSF52540">
    <property type="entry name" value="P-loop containing nucleoside triphosphate hydrolases"/>
    <property type="match status" value="1"/>
</dbReference>
<dbReference type="Gene3D" id="3.30.1360.120">
    <property type="entry name" value="Probable tRNA modification gtpase trme, domain 1"/>
    <property type="match status" value="1"/>
</dbReference>
<comment type="caution">
    <text evidence="10">Lacks conserved residue(s) required for the propagation of feature annotation.</text>
</comment>
<feature type="binding site" evidence="10">
    <location>
        <begin position="274"/>
        <end position="277"/>
    </location>
    <ligand>
        <name>GTP</name>
        <dbReference type="ChEBI" id="CHEBI:37565"/>
    </ligand>
</feature>
<name>A0AA90NRK6_9GAMM</name>
<feature type="binding site" evidence="10">
    <location>
        <position position="458"/>
    </location>
    <ligand>
        <name>(6S)-5-formyl-5,6,7,8-tetrahydrofolate</name>
        <dbReference type="ChEBI" id="CHEBI:57457"/>
    </ligand>
</feature>
<feature type="binding site" evidence="10">
    <location>
        <position position="85"/>
    </location>
    <ligand>
        <name>(6S)-5-formyl-5,6,7,8-tetrahydrofolate</name>
        <dbReference type="ChEBI" id="CHEBI:57457"/>
    </ligand>
</feature>
<dbReference type="PRINTS" id="PR00326">
    <property type="entry name" value="GTP1OBG"/>
</dbReference>
<feature type="domain" description="TrmE-type G" evidence="12">
    <location>
        <begin position="220"/>
        <end position="381"/>
    </location>
</feature>
<dbReference type="NCBIfam" id="TIGR00231">
    <property type="entry name" value="small_GTP"/>
    <property type="match status" value="1"/>
</dbReference>
<comment type="cofactor">
    <cofactor evidence="10">
        <name>K(+)</name>
        <dbReference type="ChEBI" id="CHEBI:29103"/>
    </cofactor>
    <text evidence="10">Binds 1 potassium ion per subunit.</text>
</comment>
<evidence type="ECO:0000256" key="7">
    <source>
        <dbReference type="ARBA" id="ARBA00022842"/>
    </source>
</evidence>
<dbReference type="GO" id="GO:0005829">
    <property type="term" value="C:cytosol"/>
    <property type="evidence" value="ECO:0007669"/>
    <property type="project" value="TreeGrafter"/>
</dbReference>
<dbReference type="InterPro" id="IPR006073">
    <property type="entry name" value="GTP-bd"/>
</dbReference>
<feature type="binding site" evidence="10">
    <location>
        <position position="249"/>
    </location>
    <ligand>
        <name>K(+)</name>
        <dbReference type="ChEBI" id="CHEBI:29103"/>
    </ligand>
</feature>
<feature type="binding site" evidence="10">
    <location>
        <position position="124"/>
    </location>
    <ligand>
        <name>(6S)-5-formyl-5,6,7,8-tetrahydrofolate</name>
        <dbReference type="ChEBI" id="CHEBI:57457"/>
    </ligand>
</feature>
<proteinExistence type="inferred from homology"/>
<dbReference type="GO" id="GO:0005525">
    <property type="term" value="F:GTP binding"/>
    <property type="evidence" value="ECO:0007669"/>
    <property type="project" value="UniProtKB-UniRule"/>
</dbReference>
<evidence type="ECO:0000256" key="2">
    <source>
        <dbReference type="ARBA" id="ARBA00022490"/>
    </source>
</evidence>
<dbReference type="InterPro" id="IPR025867">
    <property type="entry name" value="MnmE_helical"/>
</dbReference>
<feature type="binding site" evidence="10">
    <location>
        <begin position="230"/>
        <end position="235"/>
    </location>
    <ligand>
        <name>GTP</name>
        <dbReference type="ChEBI" id="CHEBI:37565"/>
    </ligand>
</feature>
<dbReference type="HAMAP" id="MF_00379">
    <property type="entry name" value="GTPase_MnmE"/>
    <property type="match status" value="1"/>
</dbReference>
<keyword evidence="5 10" id="KW-0547">Nucleotide-binding</keyword>
<keyword evidence="7 10" id="KW-0460">Magnesium</keyword>
<dbReference type="NCBIfam" id="NF003661">
    <property type="entry name" value="PRK05291.1-3"/>
    <property type="match status" value="1"/>
</dbReference>
<dbReference type="Gene3D" id="3.40.50.300">
    <property type="entry name" value="P-loop containing nucleotide triphosphate hydrolases"/>
    <property type="match status" value="1"/>
</dbReference>
<dbReference type="InterPro" id="IPR027417">
    <property type="entry name" value="P-loop_NTPase"/>
</dbReference>
<comment type="caution">
    <text evidence="13">The sequence shown here is derived from an EMBL/GenBank/DDBJ whole genome shotgun (WGS) entry which is preliminary data.</text>
</comment>
<dbReference type="InterPro" id="IPR005225">
    <property type="entry name" value="Small_GTP-bd"/>
</dbReference>
<evidence type="ECO:0000256" key="8">
    <source>
        <dbReference type="ARBA" id="ARBA00022958"/>
    </source>
</evidence>
<keyword evidence="6 10" id="KW-0378">Hydrolase</keyword>
<evidence type="ECO:0000256" key="6">
    <source>
        <dbReference type="ARBA" id="ARBA00022801"/>
    </source>
</evidence>
<dbReference type="EC" id="3.6.-.-" evidence="10"/>
<dbReference type="NCBIfam" id="TIGR00450">
    <property type="entry name" value="mnmE_trmE_thdF"/>
    <property type="match status" value="1"/>
</dbReference>
<evidence type="ECO:0000256" key="11">
    <source>
        <dbReference type="RuleBase" id="RU003313"/>
    </source>
</evidence>
<feature type="binding site" evidence="10">
    <location>
        <position position="254"/>
    </location>
    <ligand>
        <name>K(+)</name>
        <dbReference type="ChEBI" id="CHEBI:29103"/>
    </ligand>
</feature>
<feature type="binding site" evidence="10">
    <location>
        <position position="255"/>
    </location>
    <ligand>
        <name>Mg(2+)</name>
        <dbReference type="ChEBI" id="CHEBI:18420"/>
    </ligand>
</feature>
<dbReference type="Pfam" id="PF10396">
    <property type="entry name" value="TrmE_N"/>
    <property type="match status" value="1"/>
</dbReference>
<dbReference type="InterPro" id="IPR004520">
    <property type="entry name" value="GTPase_MnmE"/>
</dbReference>